<dbReference type="PANTHER" id="PTHR43028">
    <property type="entry name" value="3'(2'),5'-BISPHOSPHATE NUCLEOTIDASE 1"/>
    <property type="match status" value="1"/>
</dbReference>
<feature type="binding site" evidence="1">
    <location>
        <position position="111"/>
    </location>
    <ligand>
        <name>Mg(2+)</name>
        <dbReference type="ChEBI" id="CHEBI:18420"/>
        <label>1</label>
        <note>catalytic</note>
    </ligand>
</feature>
<dbReference type="EC" id="3.1.3.25" evidence="2"/>
<comment type="cofactor">
    <cofactor evidence="1">
        <name>Mg(2+)</name>
        <dbReference type="ChEBI" id="CHEBI:18420"/>
    </cofactor>
</comment>
<dbReference type="SUPFAM" id="SSF56655">
    <property type="entry name" value="Carbohydrate phosphatase"/>
    <property type="match status" value="1"/>
</dbReference>
<gene>
    <name evidence="2" type="ORF">HNR06_000021</name>
</gene>
<evidence type="ECO:0000313" key="2">
    <source>
        <dbReference type="EMBL" id="NYH50432.1"/>
    </source>
</evidence>
<keyword evidence="1" id="KW-0479">Metal-binding</keyword>
<dbReference type="Pfam" id="PF00459">
    <property type="entry name" value="Inositol_P"/>
    <property type="match status" value="1"/>
</dbReference>
<keyword evidence="2" id="KW-0378">Hydrolase</keyword>
<organism evidence="2 3">
    <name type="scientific">Nocardiopsis sinuspersici</name>
    <dbReference type="NCBI Taxonomy" id="501010"/>
    <lineage>
        <taxon>Bacteria</taxon>
        <taxon>Bacillati</taxon>
        <taxon>Actinomycetota</taxon>
        <taxon>Actinomycetes</taxon>
        <taxon>Streptosporangiales</taxon>
        <taxon>Nocardiopsidaceae</taxon>
        <taxon>Nocardiopsis</taxon>
    </lineage>
</organism>
<dbReference type="InterPro" id="IPR050725">
    <property type="entry name" value="CysQ/Inositol_MonoPase"/>
</dbReference>
<dbReference type="EMBL" id="JACCHL010000001">
    <property type="protein sequence ID" value="NYH50432.1"/>
    <property type="molecule type" value="Genomic_DNA"/>
</dbReference>
<dbReference type="Gene3D" id="3.40.190.80">
    <property type="match status" value="1"/>
</dbReference>
<proteinExistence type="predicted"/>
<dbReference type="Gene3D" id="3.30.540.10">
    <property type="entry name" value="Fructose-1,6-Bisphosphatase, subunit A, domain 1"/>
    <property type="match status" value="1"/>
</dbReference>
<name>A0A7Z0BII0_9ACTN</name>
<feature type="binding site" evidence="1">
    <location>
        <position position="108"/>
    </location>
    <ligand>
        <name>Mg(2+)</name>
        <dbReference type="ChEBI" id="CHEBI:18420"/>
        <label>1</label>
        <note>catalytic</note>
    </ligand>
</feature>
<dbReference type="RefSeq" id="WP_179808778.1">
    <property type="nucleotide sequence ID" value="NZ_JACCHL010000001.1"/>
</dbReference>
<accession>A0A7Z0BII0</accession>
<dbReference type="InterPro" id="IPR000760">
    <property type="entry name" value="Inositol_monophosphatase-like"/>
</dbReference>
<feature type="binding site" evidence="1">
    <location>
        <position position="110"/>
    </location>
    <ligand>
        <name>Mg(2+)</name>
        <dbReference type="ChEBI" id="CHEBI:18420"/>
        <label>1</label>
        <note>catalytic</note>
    </ligand>
</feature>
<comment type="caution">
    <text evidence="2">The sequence shown here is derived from an EMBL/GenBank/DDBJ whole genome shotgun (WGS) entry which is preliminary data.</text>
</comment>
<protein>
    <submittedName>
        <fullName evidence="2">Myo-inositol-1(Or 4)-monophosphatase</fullName>
        <ecNumber evidence="2">3.1.3.25</ecNumber>
    </submittedName>
</protein>
<dbReference type="GO" id="GO:0046872">
    <property type="term" value="F:metal ion binding"/>
    <property type="evidence" value="ECO:0007669"/>
    <property type="project" value="UniProtKB-KW"/>
</dbReference>
<feature type="binding site" evidence="1">
    <location>
        <position position="85"/>
    </location>
    <ligand>
        <name>Mg(2+)</name>
        <dbReference type="ChEBI" id="CHEBI:18420"/>
        <label>1</label>
        <note>catalytic</note>
    </ligand>
</feature>
<dbReference type="Proteomes" id="UP000584931">
    <property type="component" value="Unassembled WGS sequence"/>
</dbReference>
<evidence type="ECO:0000313" key="3">
    <source>
        <dbReference type="Proteomes" id="UP000584931"/>
    </source>
</evidence>
<feature type="binding site" evidence="1">
    <location>
        <position position="256"/>
    </location>
    <ligand>
        <name>Mg(2+)</name>
        <dbReference type="ChEBI" id="CHEBI:18420"/>
        <label>1</label>
        <note>catalytic</note>
    </ligand>
</feature>
<evidence type="ECO:0000256" key="1">
    <source>
        <dbReference type="PIRSR" id="PIRSR600760-2"/>
    </source>
</evidence>
<sequence length="319" mass="35416">METSTKTKESFSELPSIAAISLDVVSRVLNEARGELLKGALEKNYGSFRNIRHEDNFLSRTDIRLHHLYRRLLAERIPEFTYLSEEGDPEHIGAQADGELPDLCVLVDPLDTSEMAVRAMNGYTHLLVYSRSIGRPVAAVVGDIFHHVRIYAAYRKSDSTDSAFIVTSEGRHHAISPSETAEVNKSVITSYTMRPKERFVKIAHQDRLINTLAEPSTDGKSWGRIGVDFGSVGLCHVAAGFTDCMLECAKGFALWDLYPGHYILESSGGSVIDLDGSRVPIENRLQTSDSIQRMMKTRQKFVAAGSSLLAHRILALVDH</sequence>
<reference evidence="2 3" key="1">
    <citation type="submission" date="2020-07" db="EMBL/GenBank/DDBJ databases">
        <title>Sequencing the genomes of 1000 actinobacteria strains.</title>
        <authorList>
            <person name="Klenk H.-P."/>
        </authorList>
    </citation>
    <scope>NUCLEOTIDE SEQUENCE [LARGE SCALE GENOMIC DNA]</scope>
    <source>
        <strain evidence="2 3">DSM 45278</strain>
    </source>
</reference>
<dbReference type="AlphaFoldDB" id="A0A7Z0BII0"/>
<dbReference type="GO" id="GO:0052834">
    <property type="term" value="F:inositol monophosphate phosphatase activity"/>
    <property type="evidence" value="ECO:0007669"/>
    <property type="project" value="UniProtKB-EC"/>
</dbReference>
<keyword evidence="1" id="KW-0460">Magnesium</keyword>
<dbReference type="PANTHER" id="PTHR43028:SF5">
    <property type="entry name" value="3'(2'),5'-BISPHOSPHATE NUCLEOTIDASE 1"/>
    <property type="match status" value="1"/>
</dbReference>